<dbReference type="InterPro" id="IPR015421">
    <property type="entry name" value="PyrdxlP-dep_Trfase_major"/>
</dbReference>
<dbReference type="Proteomes" id="UP001205748">
    <property type="component" value="Unassembled WGS sequence"/>
</dbReference>
<evidence type="ECO:0000256" key="1">
    <source>
        <dbReference type="ARBA" id="ARBA00001933"/>
    </source>
</evidence>
<comment type="cofactor">
    <cofactor evidence="1 5">
        <name>pyridoxal 5'-phosphate</name>
        <dbReference type="ChEBI" id="CHEBI:597326"/>
    </cofactor>
</comment>
<comment type="similarity">
    <text evidence="2">Belongs to the class-V pyridoxal-phosphate-dependent aminotransferase family. Csd subfamily.</text>
</comment>
<keyword evidence="7" id="KW-0808">Transferase</keyword>
<reference evidence="7" key="1">
    <citation type="submission" date="2022-07" db="EMBL/GenBank/DDBJ databases">
        <title>Enhanced cultured diversity of the mouse gut microbiota enables custom-made synthetic communities.</title>
        <authorList>
            <person name="Afrizal A."/>
        </authorList>
    </citation>
    <scope>NUCLEOTIDE SEQUENCE</scope>
    <source>
        <strain evidence="7">DSM 28593</strain>
    </source>
</reference>
<evidence type="ECO:0000256" key="4">
    <source>
        <dbReference type="ARBA" id="ARBA00050776"/>
    </source>
</evidence>
<keyword evidence="3" id="KW-0663">Pyridoxal phosphate</keyword>
<dbReference type="RefSeq" id="WP_257528999.1">
    <property type="nucleotide sequence ID" value="NZ_JANKAS010000001.1"/>
</dbReference>
<dbReference type="SUPFAM" id="SSF53383">
    <property type="entry name" value="PLP-dependent transferases"/>
    <property type="match status" value="1"/>
</dbReference>
<dbReference type="PANTHER" id="PTHR43586:SF8">
    <property type="entry name" value="CYSTEINE DESULFURASE 1, CHLOROPLASTIC"/>
    <property type="match status" value="1"/>
</dbReference>
<dbReference type="AlphaFoldDB" id="A0AAE3HD02"/>
<sequence>MFFKRKYSIQNISKFIIGNGKEIPLINGQMIKSINFDNAASTPILRPVADYVEEFYPWYSSVHRGTGFKSQLSTEVYDFCHERVAEFFNADINKNTIIFTKNSSEAINKLSYRLNLQKDDVVLTSIMEHHSNDLPWRNKCHVEHIKANPVGSLDLNHLASLIKRFGRKVKLITITGASNVTGHINPIDDIAQMAHHAGIPILVDAAQLAPHRAIDMKPNDHPCHIDYIVCSAHKMYAPLGTGVLIGPKITFKRGIPEYCGGGTIKSVTQDEIHWASPPDKDEAGSPNIIGAVALKKSMDILEEIGMNNISQHECQLMKHLVTSLQSHPNIILYGDNQSIHPQERVGVLCFNIKDLNHALVAAILSFEYGISVRNGCFCAHPYIHHLLDLSPQEIRIQQRQILQSNFHNVVGMVRVSFGMYNQMKEVNYFLNAIEEILEQLGNNYYQKKYLLDRKSGAYYPRDYEVNFQEFFPFFS</sequence>
<dbReference type="GO" id="GO:0031071">
    <property type="term" value="F:cysteine desulfurase activity"/>
    <property type="evidence" value="ECO:0007669"/>
    <property type="project" value="UniProtKB-EC"/>
</dbReference>
<dbReference type="InterPro" id="IPR015424">
    <property type="entry name" value="PyrdxlP-dep_Trfase"/>
</dbReference>
<dbReference type="PANTHER" id="PTHR43586">
    <property type="entry name" value="CYSTEINE DESULFURASE"/>
    <property type="match status" value="1"/>
</dbReference>
<organism evidence="7 8">
    <name type="scientific">Irregularibacter muris</name>
    <dbReference type="NCBI Taxonomy" id="1796619"/>
    <lineage>
        <taxon>Bacteria</taxon>
        <taxon>Bacillati</taxon>
        <taxon>Bacillota</taxon>
        <taxon>Clostridia</taxon>
        <taxon>Eubacteriales</taxon>
        <taxon>Eubacteriaceae</taxon>
        <taxon>Irregularibacter</taxon>
    </lineage>
</organism>
<comment type="catalytic activity">
    <reaction evidence="4">
        <text>(sulfur carrier)-H + L-cysteine = (sulfur carrier)-SH + L-alanine</text>
        <dbReference type="Rhea" id="RHEA:43892"/>
        <dbReference type="Rhea" id="RHEA-COMP:14737"/>
        <dbReference type="Rhea" id="RHEA-COMP:14739"/>
        <dbReference type="ChEBI" id="CHEBI:29917"/>
        <dbReference type="ChEBI" id="CHEBI:35235"/>
        <dbReference type="ChEBI" id="CHEBI:57972"/>
        <dbReference type="ChEBI" id="CHEBI:64428"/>
        <dbReference type="EC" id="2.8.1.7"/>
    </reaction>
</comment>
<dbReference type="InterPro" id="IPR020578">
    <property type="entry name" value="Aminotrans_V_PyrdxlP_BS"/>
</dbReference>
<name>A0AAE3HD02_9FIRM</name>
<dbReference type="GO" id="GO:0008483">
    <property type="term" value="F:transaminase activity"/>
    <property type="evidence" value="ECO:0007669"/>
    <property type="project" value="UniProtKB-KW"/>
</dbReference>
<feature type="domain" description="Aminotransferase class V" evidence="6">
    <location>
        <begin position="34"/>
        <end position="429"/>
    </location>
</feature>
<evidence type="ECO:0000256" key="5">
    <source>
        <dbReference type="RuleBase" id="RU004504"/>
    </source>
</evidence>
<evidence type="ECO:0000313" key="7">
    <source>
        <dbReference type="EMBL" id="MCR1897596.1"/>
    </source>
</evidence>
<keyword evidence="8" id="KW-1185">Reference proteome</keyword>
<proteinExistence type="inferred from homology"/>
<gene>
    <name evidence="7" type="ORF">NSA47_01145</name>
</gene>
<dbReference type="Pfam" id="PF00266">
    <property type="entry name" value="Aminotran_5"/>
    <property type="match status" value="1"/>
</dbReference>
<keyword evidence="7" id="KW-0032">Aminotransferase</keyword>
<dbReference type="InterPro" id="IPR015422">
    <property type="entry name" value="PyrdxlP-dep_Trfase_small"/>
</dbReference>
<accession>A0AAE3HD02</accession>
<dbReference type="EMBL" id="JANKAS010000001">
    <property type="protein sequence ID" value="MCR1897596.1"/>
    <property type="molecule type" value="Genomic_DNA"/>
</dbReference>
<dbReference type="InterPro" id="IPR000192">
    <property type="entry name" value="Aminotrans_V_dom"/>
</dbReference>
<dbReference type="Gene3D" id="3.90.1150.10">
    <property type="entry name" value="Aspartate Aminotransferase, domain 1"/>
    <property type="match status" value="1"/>
</dbReference>
<dbReference type="Gene3D" id="3.40.640.10">
    <property type="entry name" value="Type I PLP-dependent aspartate aminotransferase-like (Major domain)"/>
    <property type="match status" value="1"/>
</dbReference>
<evidence type="ECO:0000256" key="3">
    <source>
        <dbReference type="ARBA" id="ARBA00022898"/>
    </source>
</evidence>
<evidence type="ECO:0000259" key="6">
    <source>
        <dbReference type="Pfam" id="PF00266"/>
    </source>
</evidence>
<evidence type="ECO:0000313" key="8">
    <source>
        <dbReference type="Proteomes" id="UP001205748"/>
    </source>
</evidence>
<protein>
    <submittedName>
        <fullName evidence="7">Aminotransferase class V-fold PLP-dependent enzyme</fullName>
    </submittedName>
</protein>
<evidence type="ECO:0000256" key="2">
    <source>
        <dbReference type="ARBA" id="ARBA00010447"/>
    </source>
</evidence>
<dbReference type="PROSITE" id="PS00595">
    <property type="entry name" value="AA_TRANSFER_CLASS_5"/>
    <property type="match status" value="1"/>
</dbReference>
<comment type="caution">
    <text evidence="7">The sequence shown here is derived from an EMBL/GenBank/DDBJ whole genome shotgun (WGS) entry which is preliminary data.</text>
</comment>